<dbReference type="EMBL" id="BLKZ01000002">
    <property type="protein sequence ID" value="GFG93241.1"/>
    <property type="molecule type" value="Genomic_DNA"/>
</dbReference>
<evidence type="ECO:0000256" key="1">
    <source>
        <dbReference type="SAM" id="Phobius"/>
    </source>
</evidence>
<dbReference type="InterPro" id="IPR028087">
    <property type="entry name" value="Tad_N"/>
</dbReference>
<dbReference type="Pfam" id="PF13400">
    <property type="entry name" value="Tad"/>
    <property type="match status" value="1"/>
</dbReference>
<evidence type="ECO:0000313" key="4">
    <source>
        <dbReference type="Proteomes" id="UP000465360"/>
    </source>
</evidence>
<dbReference type="InterPro" id="IPR021202">
    <property type="entry name" value="Rv3654c-like"/>
</dbReference>
<feature type="domain" description="Putative Flp pilus-assembly TadG-like N-terminal" evidence="2">
    <location>
        <begin position="34"/>
        <end position="81"/>
    </location>
</feature>
<feature type="transmembrane region" description="Helical" evidence="1">
    <location>
        <begin position="38"/>
        <end position="59"/>
    </location>
</feature>
<name>A0A7I9YX43_MYCBU</name>
<dbReference type="AlphaFoldDB" id="A0A7I9YX43"/>
<keyword evidence="4" id="KW-1185">Reference proteome</keyword>
<dbReference type="Proteomes" id="UP000465360">
    <property type="component" value="Unassembled WGS sequence"/>
</dbReference>
<gene>
    <name evidence="3" type="ORF">MBOU_52830</name>
</gene>
<reference evidence="3 4" key="1">
    <citation type="journal article" date="2019" name="Emerg. Microbes Infect.">
        <title>Comprehensive subspecies identification of 175 nontuberculous mycobacteria species based on 7547 genomic profiles.</title>
        <authorList>
            <person name="Matsumoto Y."/>
            <person name="Kinjo T."/>
            <person name="Motooka D."/>
            <person name="Nabeya D."/>
            <person name="Jung N."/>
            <person name="Uechi K."/>
            <person name="Horii T."/>
            <person name="Iida T."/>
            <person name="Fujita J."/>
            <person name="Nakamura S."/>
        </authorList>
    </citation>
    <scope>NUCLEOTIDE SEQUENCE [LARGE SCALE GENOMIC DNA]</scope>
    <source>
        <strain evidence="3 4">JCM 30725</strain>
    </source>
</reference>
<evidence type="ECO:0000259" key="2">
    <source>
        <dbReference type="Pfam" id="PF13400"/>
    </source>
</evidence>
<keyword evidence="1" id="KW-0472">Membrane</keyword>
<evidence type="ECO:0000313" key="3">
    <source>
        <dbReference type="EMBL" id="GFG93241.1"/>
    </source>
</evidence>
<organism evidence="3 4">
    <name type="scientific">Mycobacterium bourgelatii</name>
    <dbReference type="NCBI Taxonomy" id="1273442"/>
    <lineage>
        <taxon>Bacteria</taxon>
        <taxon>Bacillati</taxon>
        <taxon>Actinomycetota</taxon>
        <taxon>Actinomycetes</taxon>
        <taxon>Mycobacteriales</taxon>
        <taxon>Mycobacteriaceae</taxon>
        <taxon>Mycobacterium</taxon>
    </lineage>
</organism>
<keyword evidence="1" id="KW-1133">Transmembrane helix</keyword>
<keyword evidence="1" id="KW-0812">Transmembrane</keyword>
<accession>A0A7I9YX43</accession>
<protein>
    <recommendedName>
        <fullName evidence="2">Putative Flp pilus-assembly TadG-like N-terminal domain-containing protein</fullName>
    </recommendedName>
</protein>
<dbReference type="NCBIfam" id="TIGR03816">
    <property type="entry name" value="tadE_like_DECH"/>
    <property type="match status" value="1"/>
</dbReference>
<proteinExistence type="predicted"/>
<sequence length="140" mass="14415">MISWWLRSSPTRRCYPGWISRRERSRLLSPGERGASTVLAAAMVAVLLGSTGAVAYLGAAMVARHRAQAAADLAALAGAARLPAGGVEACARATDVARSMRITRAECAVENLDVVVTVEVSLTIAGAARAAARAGPSTTP</sequence>
<comment type="caution">
    <text evidence="3">The sequence shown here is derived from an EMBL/GenBank/DDBJ whole genome shotgun (WGS) entry which is preliminary data.</text>
</comment>